<comment type="similarity">
    <text evidence="8 9">Belongs to the OMP decarboxylase family. Type 1 subfamily.</text>
</comment>
<dbReference type="Pfam" id="PF00215">
    <property type="entry name" value="OMPdecase"/>
    <property type="match status" value="1"/>
</dbReference>
<dbReference type="SMART" id="SM00934">
    <property type="entry name" value="OMPdecase"/>
    <property type="match status" value="1"/>
</dbReference>
<evidence type="ECO:0000256" key="6">
    <source>
        <dbReference type="ARBA" id="ARBA00023239"/>
    </source>
</evidence>
<evidence type="ECO:0000256" key="2">
    <source>
        <dbReference type="ARBA" id="ARBA00004861"/>
    </source>
</evidence>
<feature type="binding site" evidence="9 11">
    <location>
        <position position="31"/>
    </location>
    <ligand>
        <name>substrate</name>
    </ligand>
</feature>
<dbReference type="NCBIfam" id="NF001273">
    <property type="entry name" value="PRK00230.1"/>
    <property type="match status" value="1"/>
</dbReference>
<evidence type="ECO:0000256" key="8">
    <source>
        <dbReference type="ARBA" id="ARBA00061012"/>
    </source>
</evidence>
<evidence type="ECO:0000256" key="9">
    <source>
        <dbReference type="HAMAP-Rule" id="MF_01200"/>
    </source>
</evidence>
<dbReference type="UniPathway" id="UPA00070">
    <property type="reaction ID" value="UER00120"/>
</dbReference>
<sequence>MSELVVALDYPGADEALSMAGRLRGSGVWVKVGLELFTATGPDLIDRLKDMDFRVFLDMKFFDIPNTVRGAVRSGVRHGVDMLNIHLMGGERMARAAVEGLREGAMETGPRPLLLGVTVLTSMAQEDLSAGFGSLDDTVRQLAVSGHAWGLDGVVCSGHEVAEIKKSCGKSYFCLTPGIRPHVAGDDQRRTMTPGEAVKAGSDFLVVGRPITGAEDPARAAREILEAMRVAE</sequence>
<evidence type="ECO:0000256" key="1">
    <source>
        <dbReference type="ARBA" id="ARBA00002356"/>
    </source>
</evidence>
<feature type="binding site" evidence="9 11">
    <location>
        <position position="9"/>
    </location>
    <ligand>
        <name>substrate</name>
    </ligand>
</feature>
<evidence type="ECO:0000256" key="7">
    <source>
        <dbReference type="ARBA" id="ARBA00049157"/>
    </source>
</evidence>
<dbReference type="RefSeq" id="WP_174409287.1">
    <property type="nucleotide sequence ID" value="NZ_BLVP01000007.1"/>
</dbReference>
<feature type="binding site" evidence="9 11">
    <location>
        <position position="121"/>
    </location>
    <ligand>
        <name>substrate</name>
    </ligand>
</feature>
<comment type="pathway">
    <text evidence="2 9 12">Pyrimidine metabolism; UMP biosynthesis via de novo pathway; UMP from orotate: step 2/2.</text>
</comment>
<dbReference type="GO" id="GO:0004590">
    <property type="term" value="F:orotidine-5'-phosphate decarboxylase activity"/>
    <property type="evidence" value="ECO:0007669"/>
    <property type="project" value="UniProtKB-UniRule"/>
</dbReference>
<comment type="function">
    <text evidence="1 9">Catalyzes the decarboxylation of orotidine 5'-monophosphate (OMP) to uridine 5'-monophosphate (UMP).</text>
</comment>
<dbReference type="NCBIfam" id="TIGR01740">
    <property type="entry name" value="pyrF"/>
    <property type="match status" value="1"/>
</dbReference>
<evidence type="ECO:0000256" key="11">
    <source>
        <dbReference type="PIRSR" id="PIRSR614732-2"/>
    </source>
</evidence>
<proteinExistence type="inferred from homology"/>
<dbReference type="AlphaFoldDB" id="A0A7J0BSI0"/>
<dbReference type="Proteomes" id="UP000503820">
    <property type="component" value="Unassembled WGS sequence"/>
</dbReference>
<evidence type="ECO:0000256" key="10">
    <source>
        <dbReference type="PIRSR" id="PIRSR614732-1"/>
    </source>
</evidence>
<dbReference type="GO" id="GO:0006207">
    <property type="term" value="P:'de novo' pyrimidine nucleobase biosynthetic process"/>
    <property type="evidence" value="ECO:0007669"/>
    <property type="project" value="InterPro"/>
</dbReference>
<feature type="binding site" evidence="9 11">
    <location>
        <position position="208"/>
    </location>
    <ligand>
        <name>substrate</name>
    </ligand>
</feature>
<feature type="binding site" evidence="9">
    <location>
        <begin position="58"/>
        <end position="67"/>
    </location>
    <ligand>
        <name>substrate</name>
    </ligand>
</feature>
<keyword evidence="6 9" id="KW-0456">Lyase</keyword>
<dbReference type="InterPro" id="IPR011060">
    <property type="entry name" value="RibuloseP-bd_barrel"/>
</dbReference>
<dbReference type="SUPFAM" id="SSF51366">
    <property type="entry name" value="Ribulose-phoshate binding barrel"/>
    <property type="match status" value="1"/>
</dbReference>
<dbReference type="EMBL" id="BLVP01000007">
    <property type="protein sequence ID" value="GFM36618.1"/>
    <property type="molecule type" value="Genomic_DNA"/>
</dbReference>
<keyword evidence="15" id="KW-1185">Reference proteome</keyword>
<dbReference type="FunFam" id="3.20.20.70:FF:000015">
    <property type="entry name" value="Orotidine 5'-phosphate decarboxylase"/>
    <property type="match status" value="1"/>
</dbReference>
<dbReference type="GO" id="GO:0044205">
    <property type="term" value="P:'de novo' UMP biosynthetic process"/>
    <property type="evidence" value="ECO:0007669"/>
    <property type="project" value="UniProtKB-UniRule"/>
</dbReference>
<dbReference type="HAMAP" id="MF_01200_B">
    <property type="entry name" value="OMPdecase_type1_B"/>
    <property type="match status" value="1"/>
</dbReference>
<feature type="active site" description="For OMPdecase activity" evidence="10">
    <location>
        <position position="58"/>
    </location>
</feature>
<keyword evidence="4 9" id="KW-0210">Decarboxylase</keyword>
<comment type="subunit">
    <text evidence="3 9">Homodimer.</text>
</comment>
<evidence type="ECO:0000313" key="15">
    <source>
        <dbReference type="Proteomes" id="UP000503820"/>
    </source>
</evidence>
<dbReference type="PROSITE" id="PS00156">
    <property type="entry name" value="OMPDECASE"/>
    <property type="match status" value="1"/>
</dbReference>
<evidence type="ECO:0000259" key="13">
    <source>
        <dbReference type="SMART" id="SM00934"/>
    </source>
</evidence>
<dbReference type="PANTHER" id="PTHR32119">
    <property type="entry name" value="OROTIDINE 5'-PHOSPHATE DECARBOXYLASE"/>
    <property type="match status" value="1"/>
</dbReference>
<feature type="domain" description="Orotidine 5'-phosphate decarboxylase" evidence="13">
    <location>
        <begin position="3"/>
        <end position="224"/>
    </location>
</feature>
<organism evidence="14 15">
    <name type="scientific">Desulfovibrio psychrotolerans</name>
    <dbReference type="NCBI Taxonomy" id="415242"/>
    <lineage>
        <taxon>Bacteria</taxon>
        <taxon>Pseudomonadati</taxon>
        <taxon>Thermodesulfobacteriota</taxon>
        <taxon>Desulfovibrionia</taxon>
        <taxon>Desulfovibrionales</taxon>
        <taxon>Desulfovibrionaceae</taxon>
        <taxon>Desulfovibrio</taxon>
    </lineage>
</organism>
<evidence type="ECO:0000256" key="5">
    <source>
        <dbReference type="ARBA" id="ARBA00022975"/>
    </source>
</evidence>
<dbReference type="InterPro" id="IPR047596">
    <property type="entry name" value="OMPdecase_bac"/>
</dbReference>
<name>A0A7J0BSI0_9BACT</name>
<dbReference type="EC" id="4.1.1.23" evidence="9"/>
<dbReference type="InterPro" id="IPR001754">
    <property type="entry name" value="OMPdeCOase_dom"/>
</dbReference>
<dbReference type="CDD" id="cd04725">
    <property type="entry name" value="OMP_decarboxylase_like"/>
    <property type="match status" value="1"/>
</dbReference>
<feature type="binding site" evidence="9 11">
    <location>
        <position position="180"/>
    </location>
    <ligand>
        <name>substrate</name>
    </ligand>
</feature>
<protein>
    <recommendedName>
        <fullName evidence="9">Orotidine 5'-phosphate decarboxylase</fullName>
        <ecNumber evidence="9">4.1.1.23</ecNumber>
    </recommendedName>
    <alternativeName>
        <fullName evidence="9">OMP decarboxylase</fullName>
        <shortName evidence="9">OMPDCase</shortName>
        <shortName evidence="9">OMPdecase</shortName>
    </alternativeName>
</protein>
<gene>
    <name evidence="9 14" type="primary">pyrF</name>
    <name evidence="14" type="ORF">DSM19430T_13020</name>
</gene>
<evidence type="ECO:0000313" key="14">
    <source>
        <dbReference type="EMBL" id="GFM36618.1"/>
    </source>
</evidence>
<accession>A0A7J0BSI0</accession>
<feature type="active site" description="For OMPdecase activity" evidence="10">
    <location>
        <position position="63"/>
    </location>
</feature>
<evidence type="ECO:0000256" key="3">
    <source>
        <dbReference type="ARBA" id="ARBA00011738"/>
    </source>
</evidence>
<dbReference type="Gene3D" id="3.20.20.70">
    <property type="entry name" value="Aldolase class I"/>
    <property type="match status" value="1"/>
</dbReference>
<dbReference type="InterPro" id="IPR014732">
    <property type="entry name" value="OMPdecase"/>
</dbReference>
<feature type="active site" description="Proton donor" evidence="9">
    <location>
        <position position="60"/>
    </location>
</feature>
<evidence type="ECO:0000256" key="4">
    <source>
        <dbReference type="ARBA" id="ARBA00022793"/>
    </source>
</evidence>
<evidence type="ECO:0000256" key="12">
    <source>
        <dbReference type="RuleBase" id="RU000512"/>
    </source>
</evidence>
<comment type="catalytic activity">
    <reaction evidence="7 9 12">
        <text>orotidine 5'-phosphate + H(+) = UMP + CO2</text>
        <dbReference type="Rhea" id="RHEA:11596"/>
        <dbReference type="ChEBI" id="CHEBI:15378"/>
        <dbReference type="ChEBI" id="CHEBI:16526"/>
        <dbReference type="ChEBI" id="CHEBI:57538"/>
        <dbReference type="ChEBI" id="CHEBI:57865"/>
        <dbReference type="EC" id="4.1.1.23"/>
    </reaction>
</comment>
<dbReference type="PANTHER" id="PTHR32119:SF2">
    <property type="entry name" value="OROTIDINE 5'-PHOSPHATE DECARBOXYLASE"/>
    <property type="match status" value="1"/>
</dbReference>
<feature type="active site" description="For OMPdecase activity" evidence="10">
    <location>
        <position position="60"/>
    </location>
</feature>
<comment type="caution">
    <text evidence="14">The sequence shown here is derived from an EMBL/GenBank/DDBJ whole genome shotgun (WGS) entry which is preliminary data.</text>
</comment>
<dbReference type="InterPro" id="IPR018089">
    <property type="entry name" value="OMPdecase_AS"/>
</dbReference>
<feature type="binding site" evidence="9 11">
    <location>
        <position position="209"/>
    </location>
    <ligand>
        <name>substrate</name>
    </ligand>
</feature>
<dbReference type="InterPro" id="IPR013785">
    <property type="entry name" value="Aldolase_TIM"/>
</dbReference>
<dbReference type="GO" id="GO:0005829">
    <property type="term" value="C:cytosol"/>
    <property type="evidence" value="ECO:0007669"/>
    <property type="project" value="TreeGrafter"/>
</dbReference>
<feature type="binding site" evidence="9 11">
    <location>
        <position position="188"/>
    </location>
    <ligand>
        <name>substrate</name>
    </ligand>
</feature>
<keyword evidence="5 9" id="KW-0665">Pyrimidine biosynthesis</keyword>
<reference evidence="14 15" key="1">
    <citation type="submission" date="2020-05" db="EMBL/GenBank/DDBJ databases">
        <title>Draft genome sequence of Desulfovibrio psychrotolerans JS1T.</title>
        <authorList>
            <person name="Ueno A."/>
            <person name="Tamazawa S."/>
            <person name="Tamamura S."/>
            <person name="Murakami T."/>
            <person name="Kiyama T."/>
            <person name="Inomata H."/>
            <person name="Amano Y."/>
            <person name="Miyakawa K."/>
            <person name="Tamaki H."/>
            <person name="Naganuma T."/>
            <person name="Kaneko K."/>
        </authorList>
    </citation>
    <scope>NUCLEOTIDE SEQUENCE [LARGE SCALE GENOMIC DNA]</scope>
    <source>
        <strain evidence="14 15">JS1</strain>
    </source>
</reference>